<protein>
    <submittedName>
        <fullName evidence="3">Gfo/Idh/MocA family oxidoreductase</fullName>
    </submittedName>
</protein>
<dbReference type="GO" id="GO:0000166">
    <property type="term" value="F:nucleotide binding"/>
    <property type="evidence" value="ECO:0007669"/>
    <property type="project" value="InterPro"/>
</dbReference>
<dbReference type="InterPro" id="IPR000683">
    <property type="entry name" value="Gfo/Idh/MocA-like_OxRdtase_N"/>
</dbReference>
<reference evidence="3 4" key="1">
    <citation type="journal article" date="2014" name="Genome Announc.">
        <title>Draft genome sequences of eight enterohepatic helicobacter species isolated from both laboratory and wild rodents.</title>
        <authorList>
            <person name="Sheh A."/>
            <person name="Shen Z."/>
            <person name="Fox J.G."/>
        </authorList>
    </citation>
    <scope>NUCLEOTIDE SEQUENCE [LARGE SCALE GENOMIC DNA]</scope>
    <source>
        <strain evidence="3 4">ST1</strain>
    </source>
</reference>
<gene>
    <name evidence="3" type="ORF">LS73_009155</name>
</gene>
<dbReference type="EMBL" id="JRPD02000035">
    <property type="protein sequence ID" value="TLD98284.1"/>
    <property type="molecule type" value="Genomic_DNA"/>
</dbReference>
<accession>A0A4U8TF42</accession>
<dbReference type="OrthoDB" id="9782091at2"/>
<evidence type="ECO:0000313" key="3">
    <source>
        <dbReference type="EMBL" id="TLD98284.1"/>
    </source>
</evidence>
<evidence type="ECO:0000259" key="1">
    <source>
        <dbReference type="Pfam" id="PF01408"/>
    </source>
</evidence>
<feature type="domain" description="Gfo/Idh/MocA-like oxidoreductase N-terminal" evidence="1">
    <location>
        <begin position="19"/>
        <end position="132"/>
    </location>
</feature>
<dbReference type="AlphaFoldDB" id="A0A4U8TF42"/>
<dbReference type="SUPFAM" id="SSF51735">
    <property type="entry name" value="NAD(P)-binding Rossmann-fold domains"/>
    <property type="match status" value="1"/>
</dbReference>
<dbReference type="PANTHER" id="PTHR43708">
    <property type="entry name" value="CONSERVED EXPRESSED OXIDOREDUCTASE (EUROFUNG)"/>
    <property type="match status" value="1"/>
</dbReference>
<evidence type="ECO:0000259" key="2">
    <source>
        <dbReference type="Pfam" id="PF22725"/>
    </source>
</evidence>
<dbReference type="Pfam" id="PF22725">
    <property type="entry name" value="GFO_IDH_MocA_C3"/>
    <property type="match status" value="1"/>
</dbReference>
<dbReference type="Gene3D" id="3.30.360.10">
    <property type="entry name" value="Dihydrodipicolinate Reductase, domain 2"/>
    <property type="match status" value="1"/>
</dbReference>
<feature type="domain" description="GFO/IDH/MocA-like oxidoreductase" evidence="2">
    <location>
        <begin position="143"/>
        <end position="256"/>
    </location>
</feature>
<evidence type="ECO:0000313" key="4">
    <source>
        <dbReference type="Proteomes" id="UP000029922"/>
    </source>
</evidence>
<dbReference type="Proteomes" id="UP000029922">
    <property type="component" value="Unassembled WGS sequence"/>
</dbReference>
<dbReference type="InterPro" id="IPR051317">
    <property type="entry name" value="Gfo/Idh/MocA_oxidoreduct"/>
</dbReference>
<dbReference type="SUPFAM" id="SSF55347">
    <property type="entry name" value="Glyceraldehyde-3-phosphate dehydrogenase-like, C-terminal domain"/>
    <property type="match status" value="1"/>
</dbReference>
<name>A0A4U8TF42_9HELI</name>
<comment type="caution">
    <text evidence="3">The sequence shown here is derived from an EMBL/GenBank/DDBJ whole genome shotgun (WGS) entry which is preliminary data.</text>
</comment>
<organism evidence="3 4">
    <name type="scientific">Helicobacter muridarum</name>
    <dbReference type="NCBI Taxonomy" id="216"/>
    <lineage>
        <taxon>Bacteria</taxon>
        <taxon>Pseudomonadati</taxon>
        <taxon>Campylobacterota</taxon>
        <taxon>Epsilonproteobacteria</taxon>
        <taxon>Campylobacterales</taxon>
        <taxon>Helicobacteraceae</taxon>
        <taxon>Helicobacter</taxon>
    </lineage>
</organism>
<dbReference type="PANTHER" id="PTHR43708:SF3">
    <property type="entry name" value="OXIDOREDUCTASE"/>
    <property type="match status" value="1"/>
</dbReference>
<proteinExistence type="predicted"/>
<dbReference type="InterPro" id="IPR055170">
    <property type="entry name" value="GFO_IDH_MocA-like_dom"/>
</dbReference>
<dbReference type="Gene3D" id="3.40.50.720">
    <property type="entry name" value="NAD(P)-binding Rossmann-like Domain"/>
    <property type="match status" value="1"/>
</dbReference>
<sequence>MVSALRLAFIGGSVESAVGKTHYIATKMDREFSLRAACFSTNEDINAISAKAFSDDAQTLRLYYNYKDLLQSEKGNIDAICVLTPTPIHKEMVIESLLQGYAVICEKTLALSLSEALEIMAILKQTNGFLAVIYNYTGYPMLRELKSRIKANHLGRIHSIHIEMPQEGFIKCDDYGNAIKPQDWRLKDSYIPIVSLDLGIHCQNIISFLTDSIPLECIALSASYGNFANVIDDVNILARYQSTIYSDIHVNMWFSKSALGFRNGLQVRIQAENYSAIWLQTNPEILLLSDKRGQKYIVDRASPNCLEANKHRYNRFKAGHPAGFIEAFANYYSDIASELRAYIQSKTGDRSLNVDSSNKDFIRDFDSPYIFGIYESLLGLAFFEGAQKSLSTRSIEQIPPISLLCT</sequence>
<dbReference type="Pfam" id="PF01408">
    <property type="entry name" value="GFO_IDH_MocA"/>
    <property type="match status" value="1"/>
</dbReference>
<dbReference type="InterPro" id="IPR036291">
    <property type="entry name" value="NAD(P)-bd_dom_sf"/>
</dbReference>